<evidence type="ECO:0000256" key="1">
    <source>
        <dbReference type="SAM" id="Phobius"/>
    </source>
</evidence>
<gene>
    <name evidence="2" type="ORF">GJU40_03670</name>
</gene>
<evidence type="ECO:0000313" key="2">
    <source>
        <dbReference type="EMBL" id="MRX71271.1"/>
    </source>
</evidence>
<feature type="transmembrane region" description="Helical" evidence="1">
    <location>
        <begin position="133"/>
        <end position="152"/>
    </location>
</feature>
<dbReference type="OrthoDB" id="2842823at2"/>
<keyword evidence="3" id="KW-1185">Reference proteome</keyword>
<evidence type="ECO:0000313" key="3">
    <source>
        <dbReference type="Proteomes" id="UP000448867"/>
    </source>
</evidence>
<feature type="transmembrane region" description="Helical" evidence="1">
    <location>
        <begin position="7"/>
        <end position="22"/>
    </location>
</feature>
<proteinExistence type="predicted"/>
<protein>
    <submittedName>
        <fullName evidence="2">Uncharacterized protein</fullName>
    </submittedName>
</protein>
<feature type="transmembrane region" description="Helical" evidence="1">
    <location>
        <begin position="57"/>
        <end position="77"/>
    </location>
</feature>
<keyword evidence="1" id="KW-0472">Membrane</keyword>
<reference evidence="2 3" key="1">
    <citation type="submission" date="2019-11" db="EMBL/GenBank/DDBJ databases">
        <title>Bacillus lacus genome.</title>
        <authorList>
            <person name="Allen C.J."/>
            <person name="Newman J.D."/>
        </authorList>
    </citation>
    <scope>NUCLEOTIDE SEQUENCE [LARGE SCALE GENOMIC DNA]</scope>
    <source>
        <strain evidence="2 3">KCTC 33946</strain>
    </source>
</reference>
<dbReference type="Proteomes" id="UP000448867">
    <property type="component" value="Unassembled WGS sequence"/>
</dbReference>
<dbReference type="AlphaFoldDB" id="A0A7X2LXG7"/>
<sequence>MEINRKNFGGLVLVMAYLTLIRGVFDHWGGYILALFLCIIAVLLLKDKGERWFENKWFKGYVSVHFLLFIMYLFGFANELKLGWFVPKDALYVRLYHSNYTDLPTFFTYFLTWVFFTGCLFSDKKHWFRRWQLFIWTSLIFIGWNIAMLNHYQYVDEDAIHSKGVFSSTTLPIDQVWMLKVDPKRQTIVARYGRVEEYVNYDMYFTSLEGTSITMKDMKVIEKDIHAAAMIIQQLEDDDRERKAIIVRDFFFMSPKMTEILDRHLNQLDDDAEALFIETVMGR</sequence>
<feature type="transmembrane region" description="Helical" evidence="1">
    <location>
        <begin position="28"/>
        <end position="45"/>
    </location>
</feature>
<dbReference type="EMBL" id="WKKI01000003">
    <property type="protein sequence ID" value="MRX71271.1"/>
    <property type="molecule type" value="Genomic_DNA"/>
</dbReference>
<accession>A0A7X2LXG7</accession>
<feature type="transmembrane region" description="Helical" evidence="1">
    <location>
        <begin position="103"/>
        <end position="121"/>
    </location>
</feature>
<name>A0A7X2LXG7_9BACI</name>
<organism evidence="2 3">
    <name type="scientific">Metabacillus lacus</name>
    <dbReference type="NCBI Taxonomy" id="1983721"/>
    <lineage>
        <taxon>Bacteria</taxon>
        <taxon>Bacillati</taxon>
        <taxon>Bacillota</taxon>
        <taxon>Bacilli</taxon>
        <taxon>Bacillales</taxon>
        <taxon>Bacillaceae</taxon>
        <taxon>Metabacillus</taxon>
    </lineage>
</organism>
<keyword evidence="1" id="KW-1133">Transmembrane helix</keyword>
<keyword evidence="1" id="KW-0812">Transmembrane</keyword>
<dbReference type="RefSeq" id="WP_154306397.1">
    <property type="nucleotide sequence ID" value="NZ_WKKI01000003.1"/>
</dbReference>
<comment type="caution">
    <text evidence="2">The sequence shown here is derived from an EMBL/GenBank/DDBJ whole genome shotgun (WGS) entry which is preliminary data.</text>
</comment>